<dbReference type="Proteomes" id="UP001652660">
    <property type="component" value="Chromosome 5e"/>
</dbReference>
<feature type="compositionally biased region" description="Basic and acidic residues" evidence="2">
    <location>
        <begin position="315"/>
        <end position="328"/>
    </location>
</feature>
<dbReference type="AlphaFoldDB" id="A0A6P6S7F9"/>
<feature type="compositionally biased region" description="Basic and acidic residues" evidence="2">
    <location>
        <begin position="560"/>
        <end position="573"/>
    </location>
</feature>
<feature type="compositionally biased region" description="Basic and acidic residues" evidence="2">
    <location>
        <begin position="586"/>
        <end position="601"/>
    </location>
</feature>
<gene>
    <name evidence="5" type="primary">LOC113688465</name>
</gene>
<protein>
    <submittedName>
        <fullName evidence="5">Uncharacterized protein</fullName>
    </submittedName>
</protein>
<dbReference type="PANTHER" id="PTHR36143">
    <property type="entry name" value="OS08G0177500 PROTEIN"/>
    <property type="match status" value="1"/>
</dbReference>
<feature type="region of interest" description="Disordered" evidence="2">
    <location>
        <begin position="483"/>
        <end position="522"/>
    </location>
</feature>
<feature type="compositionally biased region" description="Basic and acidic residues" evidence="2">
    <location>
        <begin position="279"/>
        <end position="294"/>
    </location>
</feature>
<keyword evidence="3" id="KW-0472">Membrane</keyword>
<keyword evidence="3" id="KW-1133">Transmembrane helix</keyword>
<feature type="compositionally biased region" description="Basic and acidic residues" evidence="2">
    <location>
        <begin position="646"/>
        <end position="655"/>
    </location>
</feature>
<name>A0A6P6S7F9_COFAR</name>
<keyword evidence="1" id="KW-0175">Coiled coil</keyword>
<evidence type="ECO:0000313" key="5">
    <source>
        <dbReference type="RefSeq" id="XP_027062085.2"/>
    </source>
</evidence>
<sequence>MGGLMKVYHHGHGTSNRGQPYGLMLLIAFGAAIIGVMVVHKFRERRIFNLLLTEKDRELTALQLLLQKEREHARQTKLKLEEMKAKVNTLRTQKRGLDGKIMEMRSTISSLREEQRTIELVLEEKQNEIKLIRGRETYVSNDNPQLKALSQMAKQKESGVEELKNHLEAPVRIWSVSTDDPSNASINLQTKTSLTERDQANANDGKQVSAMMNESTNHEVADSSTEQAESGRSKAVISENEEQTTPSEDGMENGETNVASREEIGEQSHKVDDSEESMSEDRSTPAGERTDGDAGKNINTKSQSGEALVVPENNDIARTEAVGNHDAEVQGASDDMNEMQTTQSKVLQTSGDGLAGKIVNAQGAENQDAVITYKGGMKLEMPDQPQIWQNRLERDRYLKKTKRKWLNKIHGSKGSTGNSVSKEAAVIKDKSFIQGALESERDGYNENLTVVTESSSVYHDKKISDDLQTGENSKMEANENVLEHGELQEDLDPKKAENNTEEGKDGPKGTRLLKQEKHQEDRNITTHLMAEKWQTLNNTSISTELENIPLEDTPTSTTIHIEEATSSKAKHQEQPYLEESEQQAVELHRPEERIDAHKDEVSEQTETDNNDKELDNPEMENLKETESESDASRESLSNFETDGELNSDRSNEPEY</sequence>
<feature type="compositionally biased region" description="Basic and acidic residues" evidence="2">
    <location>
        <begin position="609"/>
        <end position="633"/>
    </location>
</feature>
<dbReference type="RefSeq" id="XP_027062085.2">
    <property type="nucleotide sequence ID" value="XM_027206284.2"/>
</dbReference>
<evidence type="ECO:0000256" key="3">
    <source>
        <dbReference type="SAM" id="Phobius"/>
    </source>
</evidence>
<proteinExistence type="predicted"/>
<feature type="compositionally biased region" description="Basic and acidic residues" evidence="2">
    <location>
        <begin position="260"/>
        <end position="272"/>
    </location>
</feature>
<feature type="region of interest" description="Disordered" evidence="2">
    <location>
        <begin position="215"/>
        <end position="348"/>
    </location>
</feature>
<feature type="coiled-coil region" evidence="1">
    <location>
        <begin position="66"/>
        <end position="166"/>
    </location>
</feature>
<reference evidence="5" key="2">
    <citation type="submission" date="2025-08" db="UniProtKB">
        <authorList>
            <consortium name="RefSeq"/>
        </authorList>
    </citation>
    <scope>IDENTIFICATION</scope>
    <source>
        <tissue evidence="5">Leaves</tissue>
    </source>
</reference>
<feature type="transmembrane region" description="Helical" evidence="3">
    <location>
        <begin position="20"/>
        <end position="39"/>
    </location>
</feature>
<accession>A0A6P6S7F9</accession>
<organism evidence="4 5">
    <name type="scientific">Coffea arabica</name>
    <name type="common">Arabian coffee</name>
    <dbReference type="NCBI Taxonomy" id="13443"/>
    <lineage>
        <taxon>Eukaryota</taxon>
        <taxon>Viridiplantae</taxon>
        <taxon>Streptophyta</taxon>
        <taxon>Embryophyta</taxon>
        <taxon>Tracheophyta</taxon>
        <taxon>Spermatophyta</taxon>
        <taxon>Magnoliopsida</taxon>
        <taxon>eudicotyledons</taxon>
        <taxon>Gunneridae</taxon>
        <taxon>Pentapetalae</taxon>
        <taxon>asterids</taxon>
        <taxon>lamiids</taxon>
        <taxon>Gentianales</taxon>
        <taxon>Rubiaceae</taxon>
        <taxon>Ixoroideae</taxon>
        <taxon>Gardenieae complex</taxon>
        <taxon>Bertiereae - Coffeeae clade</taxon>
        <taxon>Coffeeae</taxon>
        <taxon>Coffea</taxon>
    </lineage>
</organism>
<dbReference type="GeneID" id="113688465"/>
<keyword evidence="3" id="KW-0812">Transmembrane</keyword>
<evidence type="ECO:0000256" key="1">
    <source>
        <dbReference type="SAM" id="Coils"/>
    </source>
</evidence>
<dbReference type="PANTHER" id="PTHR36143:SF4">
    <property type="entry name" value="OS08G0177500 PROTEIN"/>
    <property type="match status" value="1"/>
</dbReference>
<keyword evidence="4" id="KW-1185">Reference proteome</keyword>
<feature type="compositionally biased region" description="Polar residues" evidence="2">
    <location>
        <begin position="338"/>
        <end position="348"/>
    </location>
</feature>
<feature type="region of interest" description="Disordered" evidence="2">
    <location>
        <begin position="544"/>
        <end position="655"/>
    </location>
</feature>
<dbReference type="OrthoDB" id="656845at2759"/>
<reference evidence="4" key="1">
    <citation type="journal article" date="2025" name="Foods">
        <title>Unveiling the Microbial Signatures of Arabica Coffee Cherries: Insights into Ripeness Specific Diversity, Functional Traits, and Implications for Quality and Safety.</title>
        <authorList>
            <consortium name="RefSeq"/>
            <person name="Tenea G.N."/>
            <person name="Cifuentes V."/>
            <person name="Reyes P."/>
            <person name="Cevallos-Vallejos M."/>
        </authorList>
    </citation>
    <scope>NUCLEOTIDE SEQUENCE [LARGE SCALE GENOMIC DNA]</scope>
</reference>
<evidence type="ECO:0000313" key="4">
    <source>
        <dbReference type="Proteomes" id="UP001652660"/>
    </source>
</evidence>
<evidence type="ECO:0000256" key="2">
    <source>
        <dbReference type="SAM" id="MobiDB-lite"/>
    </source>
</evidence>